<proteinExistence type="predicted"/>
<reference evidence="1 2" key="1">
    <citation type="submission" date="2018-08" db="EMBL/GenBank/DDBJ databases">
        <title>A genome reference for cultivated species of the human gut microbiota.</title>
        <authorList>
            <person name="Zou Y."/>
            <person name="Xue W."/>
            <person name="Luo G."/>
        </authorList>
    </citation>
    <scope>NUCLEOTIDE SEQUENCE [LARGE SCALE GENOMIC DNA]</scope>
    <source>
        <strain evidence="1 2">AF28-26</strain>
    </source>
</reference>
<sequence>MLLRTPEATVFHGINRACGRRRKKFTFNHRTQKEAEAIAEARFQTAQLGGEAPLPNEEQRLFEVK</sequence>
<evidence type="ECO:0000313" key="2">
    <source>
        <dbReference type="Proteomes" id="UP000284751"/>
    </source>
</evidence>
<dbReference type="Proteomes" id="UP000284751">
    <property type="component" value="Unassembled WGS sequence"/>
</dbReference>
<accession>A0A412AUK8</accession>
<organism evidence="1 2">
    <name type="scientific">[Clostridium] leptum</name>
    <dbReference type="NCBI Taxonomy" id="1535"/>
    <lineage>
        <taxon>Bacteria</taxon>
        <taxon>Bacillati</taxon>
        <taxon>Bacillota</taxon>
        <taxon>Clostridia</taxon>
        <taxon>Eubacteriales</taxon>
        <taxon>Oscillospiraceae</taxon>
        <taxon>Oscillospiraceae incertae sedis</taxon>
    </lineage>
</organism>
<gene>
    <name evidence="1" type="ORF">DWY99_12805</name>
</gene>
<comment type="caution">
    <text evidence="1">The sequence shown here is derived from an EMBL/GenBank/DDBJ whole genome shotgun (WGS) entry which is preliminary data.</text>
</comment>
<dbReference type="AlphaFoldDB" id="A0A412AUK8"/>
<name>A0A412AUK8_9FIRM</name>
<evidence type="ECO:0000313" key="1">
    <source>
        <dbReference type="EMBL" id="RGQ35283.1"/>
    </source>
</evidence>
<dbReference type="EMBL" id="QRTC01000069">
    <property type="protein sequence ID" value="RGQ35283.1"/>
    <property type="molecule type" value="Genomic_DNA"/>
</dbReference>
<protein>
    <submittedName>
        <fullName evidence="1">Uncharacterized protein</fullName>
    </submittedName>
</protein>